<dbReference type="GO" id="GO:0005829">
    <property type="term" value="C:cytosol"/>
    <property type="evidence" value="ECO:0007669"/>
    <property type="project" value="TreeGrafter"/>
</dbReference>
<comment type="function">
    <text evidence="3">Required for rescue of stalled ribosomes mediated by trans-translation. Binds to transfer-messenger RNA (tmRNA), required for stable association of tmRNA with ribosomes. tmRNA and SmpB together mimic tRNA shape, replacing the anticodon stem-loop with SmpB. tmRNA is encoded by the ssrA gene; the 2 termini fold to resemble tRNA(Ala) and it encodes a 'tag peptide', a short internal open reading frame. During trans-translation Ala-aminoacylated tmRNA acts like a tRNA, entering the A-site of stalled ribosomes, displacing the stalled mRNA. The ribosome then switches to translate the ORF on the tmRNA; the nascent peptide is terminated with the 'tag peptide' encoded by the tmRNA and targeted for degradation. The ribosome is freed to recommence translation, which seems to be the essential function of trans-translation.</text>
</comment>
<dbReference type="Gene3D" id="2.40.280.10">
    <property type="match status" value="1"/>
</dbReference>
<dbReference type="InterPro" id="IPR000037">
    <property type="entry name" value="SsrA-bd_prot"/>
</dbReference>
<gene>
    <name evidence="3" type="primary">smpB</name>
    <name evidence="4" type="ORF">A2401_00895</name>
</gene>
<dbReference type="PANTHER" id="PTHR30308">
    <property type="entry name" value="TMRNA-BINDING COMPONENT OF TRANS-TRANSLATION TAGGING COMPLEX"/>
    <property type="match status" value="1"/>
</dbReference>
<dbReference type="AlphaFoldDB" id="A0A1G2JDS4"/>
<evidence type="ECO:0000256" key="3">
    <source>
        <dbReference type="HAMAP-Rule" id="MF_00023"/>
    </source>
</evidence>
<dbReference type="Proteomes" id="UP000177751">
    <property type="component" value="Unassembled WGS sequence"/>
</dbReference>
<evidence type="ECO:0000256" key="2">
    <source>
        <dbReference type="ARBA" id="ARBA00022884"/>
    </source>
</evidence>
<dbReference type="InterPro" id="IPR023620">
    <property type="entry name" value="SmpB"/>
</dbReference>
<dbReference type="EMBL" id="MHPP01000004">
    <property type="protein sequence ID" value="OGZ85279.1"/>
    <property type="molecule type" value="Genomic_DNA"/>
</dbReference>
<dbReference type="SUPFAM" id="SSF74982">
    <property type="entry name" value="Small protein B (SmpB)"/>
    <property type="match status" value="1"/>
</dbReference>
<dbReference type="PANTHER" id="PTHR30308:SF2">
    <property type="entry name" value="SSRA-BINDING PROTEIN"/>
    <property type="match status" value="1"/>
</dbReference>
<dbReference type="CDD" id="cd09294">
    <property type="entry name" value="SmpB"/>
    <property type="match status" value="1"/>
</dbReference>
<name>A0A1G2JDS4_9BACT</name>
<organism evidence="4 5">
    <name type="scientific">Candidatus Staskawiczbacteria bacterium RIFOXYC1_FULL_38_18</name>
    <dbReference type="NCBI Taxonomy" id="1802229"/>
    <lineage>
        <taxon>Bacteria</taxon>
        <taxon>Candidatus Staskawicziibacteriota</taxon>
    </lineage>
</organism>
<proteinExistence type="inferred from homology"/>
<keyword evidence="2 3" id="KW-0694">RNA-binding</keyword>
<dbReference type="HAMAP" id="MF_00023">
    <property type="entry name" value="SmpB"/>
    <property type="match status" value="1"/>
</dbReference>
<dbReference type="GO" id="GO:0003723">
    <property type="term" value="F:RNA binding"/>
    <property type="evidence" value="ECO:0007669"/>
    <property type="project" value="UniProtKB-UniRule"/>
</dbReference>
<evidence type="ECO:0000313" key="4">
    <source>
        <dbReference type="EMBL" id="OGZ85279.1"/>
    </source>
</evidence>
<dbReference type="GO" id="GO:0070930">
    <property type="term" value="P:trans-translation-dependent protein tagging"/>
    <property type="evidence" value="ECO:0007669"/>
    <property type="project" value="TreeGrafter"/>
</dbReference>
<evidence type="ECO:0000313" key="5">
    <source>
        <dbReference type="Proteomes" id="UP000177751"/>
    </source>
</evidence>
<dbReference type="GO" id="GO:0070929">
    <property type="term" value="P:trans-translation"/>
    <property type="evidence" value="ECO:0007669"/>
    <property type="project" value="UniProtKB-UniRule"/>
</dbReference>
<evidence type="ECO:0000256" key="1">
    <source>
        <dbReference type="ARBA" id="ARBA00022490"/>
    </source>
</evidence>
<sequence>MKIYSENKKALFDYEVLEKFQAGMVLFGQEVKSIKTGHINLSGSYVVINRAEPFLTGVKVPPYQPNNAGSGYDEDRQRKLLLNKKEINELIGKTKQKGFSLIPLKVYDNNGRIKLEFGLARGKKKYDKKEKIKKRDIDREIHRMGV</sequence>
<keyword evidence="1 3" id="KW-0963">Cytoplasm</keyword>
<accession>A0A1G2JDS4</accession>
<comment type="subcellular location">
    <subcellularLocation>
        <location evidence="3">Cytoplasm</location>
    </subcellularLocation>
    <text evidence="3">The tmRNA-SmpB complex associates with stalled 70S ribosomes.</text>
</comment>
<reference evidence="4 5" key="1">
    <citation type="journal article" date="2016" name="Nat. Commun.">
        <title>Thousands of microbial genomes shed light on interconnected biogeochemical processes in an aquifer system.</title>
        <authorList>
            <person name="Anantharaman K."/>
            <person name="Brown C.T."/>
            <person name="Hug L.A."/>
            <person name="Sharon I."/>
            <person name="Castelle C.J."/>
            <person name="Probst A.J."/>
            <person name="Thomas B.C."/>
            <person name="Singh A."/>
            <person name="Wilkins M.J."/>
            <person name="Karaoz U."/>
            <person name="Brodie E.L."/>
            <person name="Williams K.H."/>
            <person name="Hubbard S.S."/>
            <person name="Banfield J.F."/>
        </authorList>
    </citation>
    <scope>NUCLEOTIDE SEQUENCE [LARGE SCALE GENOMIC DNA]</scope>
</reference>
<comment type="similarity">
    <text evidence="3">Belongs to the SmpB family.</text>
</comment>
<comment type="caution">
    <text evidence="4">The sequence shown here is derived from an EMBL/GenBank/DDBJ whole genome shotgun (WGS) entry which is preliminary data.</text>
</comment>
<protein>
    <recommendedName>
        <fullName evidence="3">SsrA-binding protein</fullName>
    </recommendedName>
    <alternativeName>
        <fullName evidence="3">Small protein B</fullName>
    </alternativeName>
</protein>
<dbReference type="STRING" id="1802229.A2401_00895"/>
<dbReference type="Pfam" id="PF01668">
    <property type="entry name" value="SmpB"/>
    <property type="match status" value="1"/>
</dbReference>
<dbReference type="NCBIfam" id="NF003843">
    <property type="entry name" value="PRK05422.1"/>
    <property type="match status" value="1"/>
</dbReference>
<dbReference type="PROSITE" id="PS01317">
    <property type="entry name" value="SSRP"/>
    <property type="match status" value="1"/>
</dbReference>
<dbReference type="InterPro" id="IPR020081">
    <property type="entry name" value="SsrA-bd_prot_CS"/>
</dbReference>
<dbReference type="NCBIfam" id="TIGR00086">
    <property type="entry name" value="smpB"/>
    <property type="match status" value="1"/>
</dbReference>